<evidence type="ECO:0000313" key="2">
    <source>
        <dbReference type="EMBL" id="KJA13510.1"/>
    </source>
</evidence>
<gene>
    <name evidence="2" type="ORF">HYPSUDRAFT_209483</name>
</gene>
<evidence type="ECO:0000313" key="3">
    <source>
        <dbReference type="Proteomes" id="UP000054270"/>
    </source>
</evidence>
<sequence>MQAHGRVVLALLAIGGAAAVQSVILRHEAETCAWVEQELRASPRPGRVGWAPRPPCESGREKACPDALCSNGRTNHSASRGIVIARRACLGAEWALTPGGGELGRQPGDRCAPACASLRARFPGYQPT</sequence>
<keyword evidence="1" id="KW-0732">Signal</keyword>
<reference evidence="3" key="1">
    <citation type="submission" date="2014-04" db="EMBL/GenBank/DDBJ databases">
        <title>Evolutionary Origins and Diversification of the Mycorrhizal Mutualists.</title>
        <authorList>
            <consortium name="DOE Joint Genome Institute"/>
            <consortium name="Mycorrhizal Genomics Consortium"/>
            <person name="Kohler A."/>
            <person name="Kuo A."/>
            <person name="Nagy L.G."/>
            <person name="Floudas D."/>
            <person name="Copeland A."/>
            <person name="Barry K.W."/>
            <person name="Cichocki N."/>
            <person name="Veneault-Fourrey C."/>
            <person name="LaButti K."/>
            <person name="Lindquist E.A."/>
            <person name="Lipzen A."/>
            <person name="Lundell T."/>
            <person name="Morin E."/>
            <person name="Murat C."/>
            <person name="Riley R."/>
            <person name="Ohm R."/>
            <person name="Sun H."/>
            <person name="Tunlid A."/>
            <person name="Henrissat B."/>
            <person name="Grigoriev I.V."/>
            <person name="Hibbett D.S."/>
            <person name="Martin F."/>
        </authorList>
    </citation>
    <scope>NUCLEOTIDE SEQUENCE [LARGE SCALE GENOMIC DNA]</scope>
    <source>
        <strain evidence="3">FD-334 SS-4</strain>
    </source>
</reference>
<evidence type="ECO:0000256" key="1">
    <source>
        <dbReference type="SAM" id="SignalP"/>
    </source>
</evidence>
<keyword evidence="3" id="KW-1185">Reference proteome</keyword>
<dbReference type="AlphaFoldDB" id="A0A0D2NYI1"/>
<proteinExistence type="predicted"/>
<accession>A0A0D2NYI1</accession>
<dbReference type="EMBL" id="KN817735">
    <property type="protein sequence ID" value="KJA13510.1"/>
    <property type="molecule type" value="Genomic_DNA"/>
</dbReference>
<name>A0A0D2NYI1_HYPSF</name>
<protein>
    <submittedName>
        <fullName evidence="2">Uncharacterized protein</fullName>
    </submittedName>
</protein>
<organism evidence="2 3">
    <name type="scientific">Hypholoma sublateritium (strain FD-334 SS-4)</name>
    <dbReference type="NCBI Taxonomy" id="945553"/>
    <lineage>
        <taxon>Eukaryota</taxon>
        <taxon>Fungi</taxon>
        <taxon>Dikarya</taxon>
        <taxon>Basidiomycota</taxon>
        <taxon>Agaricomycotina</taxon>
        <taxon>Agaricomycetes</taxon>
        <taxon>Agaricomycetidae</taxon>
        <taxon>Agaricales</taxon>
        <taxon>Agaricineae</taxon>
        <taxon>Strophariaceae</taxon>
        <taxon>Hypholoma</taxon>
    </lineage>
</organism>
<feature type="signal peptide" evidence="1">
    <location>
        <begin position="1"/>
        <end position="19"/>
    </location>
</feature>
<dbReference type="Proteomes" id="UP000054270">
    <property type="component" value="Unassembled WGS sequence"/>
</dbReference>
<feature type="chain" id="PRO_5002265642" evidence="1">
    <location>
        <begin position="20"/>
        <end position="128"/>
    </location>
</feature>